<dbReference type="Pfam" id="PF13453">
    <property type="entry name" value="Zn_ribbon_TFIIB"/>
    <property type="match status" value="1"/>
</dbReference>
<sequence length="99" mass="11558">MSSGTLSEQEQKLREDLARRREAVQIRQSQISSDEREEQRRLHWMRCPKCGSELAEVQFRAVKVDKCFSCNGVFLDDGELEQLTGKPGWFDSMLRFFKG</sequence>
<reference evidence="3" key="1">
    <citation type="submission" date="2016-10" db="EMBL/GenBank/DDBJ databases">
        <authorList>
            <person name="Varghese N."/>
            <person name="Submissions S."/>
        </authorList>
    </citation>
    <scope>NUCLEOTIDE SEQUENCE [LARGE SCALE GENOMIC DNA]</scope>
    <source>
        <strain evidence="3">ATCC 25963</strain>
    </source>
</reference>
<dbReference type="EMBL" id="FOMX01000006">
    <property type="protein sequence ID" value="SFD94983.1"/>
    <property type="molecule type" value="Genomic_DNA"/>
</dbReference>
<dbReference type="OrthoDB" id="9814037at2"/>
<dbReference type="RefSeq" id="WP_096326147.1">
    <property type="nucleotide sequence ID" value="NZ_FOMX01000006.1"/>
</dbReference>
<evidence type="ECO:0000259" key="1">
    <source>
        <dbReference type="Pfam" id="PF13453"/>
    </source>
</evidence>
<dbReference type="AlphaFoldDB" id="A0A1I1WNI8"/>
<keyword evidence="3" id="KW-1185">Reference proteome</keyword>
<accession>A0A1I1WNI8</accession>
<evidence type="ECO:0000313" key="3">
    <source>
        <dbReference type="Proteomes" id="UP000199400"/>
    </source>
</evidence>
<name>A0A1I1WNI8_9BACT</name>
<gene>
    <name evidence="2" type="ORF">SAMN02745121_02396</name>
</gene>
<proteinExistence type="predicted"/>
<dbReference type="STRING" id="54.SAMN02745121_02396"/>
<dbReference type="InterPro" id="IPR027392">
    <property type="entry name" value="TF_Znf"/>
</dbReference>
<feature type="domain" description="Transcription factor zinc-finger" evidence="1">
    <location>
        <begin position="46"/>
        <end position="83"/>
    </location>
</feature>
<evidence type="ECO:0000313" key="2">
    <source>
        <dbReference type="EMBL" id="SFD94983.1"/>
    </source>
</evidence>
<protein>
    <recommendedName>
        <fullName evidence="1">Transcription factor zinc-finger domain-containing protein</fullName>
    </recommendedName>
</protein>
<organism evidence="2 3">
    <name type="scientific">Nannocystis exedens</name>
    <dbReference type="NCBI Taxonomy" id="54"/>
    <lineage>
        <taxon>Bacteria</taxon>
        <taxon>Pseudomonadati</taxon>
        <taxon>Myxococcota</taxon>
        <taxon>Polyangia</taxon>
        <taxon>Nannocystales</taxon>
        <taxon>Nannocystaceae</taxon>
        <taxon>Nannocystis</taxon>
    </lineage>
</organism>
<dbReference type="Proteomes" id="UP000199400">
    <property type="component" value="Unassembled WGS sequence"/>
</dbReference>